<name>A0AB73IGE8_9BURK</name>
<proteinExistence type="predicted"/>
<dbReference type="AlphaFoldDB" id="A0AB73IGE8"/>
<dbReference type="EMBL" id="JAVDQN010000004">
    <property type="protein sequence ID" value="MDR6377972.1"/>
    <property type="molecule type" value="Genomic_DNA"/>
</dbReference>
<keyword evidence="3" id="KW-1185">Reference proteome</keyword>
<evidence type="ECO:0000313" key="4">
    <source>
        <dbReference type="Proteomes" id="UP001229486"/>
    </source>
</evidence>
<dbReference type="GeneID" id="97020493"/>
<reference evidence="1 3" key="1">
    <citation type="submission" date="2023-07" db="EMBL/GenBank/DDBJ databases">
        <title>Sorghum-associated microbial communities from plants grown in Nebraska, USA.</title>
        <authorList>
            <person name="Schachtman D."/>
        </authorList>
    </citation>
    <scope>NUCLEOTIDE SEQUENCE</scope>
    <source>
        <strain evidence="2 3">DS1039</strain>
        <strain evidence="1">DS1061</strain>
    </source>
</reference>
<protein>
    <submittedName>
        <fullName evidence="1">Uncharacterized protein</fullName>
    </submittedName>
</protein>
<accession>A0AB73IGE8</accession>
<evidence type="ECO:0000313" key="1">
    <source>
        <dbReference type="EMBL" id="MDP9649105.1"/>
    </source>
</evidence>
<sequence>MSGGVMAASERSLRELVEKWLDTSGAASARIQLQPSAGQGNRRCICVEAQRETGTLTLFFFHHGNGLWHVFPPDERPAMRVATTAGQAVIRAKKGGS</sequence>
<gene>
    <name evidence="2" type="ORF">J2776_004692</name>
    <name evidence="1" type="ORF">J2793_004571</name>
</gene>
<comment type="caution">
    <text evidence="1">The sequence shown here is derived from an EMBL/GenBank/DDBJ whole genome shotgun (WGS) entry which is preliminary data.</text>
</comment>
<evidence type="ECO:0000313" key="2">
    <source>
        <dbReference type="EMBL" id="MDR6377972.1"/>
    </source>
</evidence>
<dbReference type="RefSeq" id="WP_227471260.1">
    <property type="nucleotide sequence ID" value="NZ_JAVDQN010000004.1"/>
</dbReference>
<dbReference type="Proteomes" id="UP001185254">
    <property type="component" value="Unassembled WGS sequence"/>
</dbReference>
<organism evidence="1 4">
    <name type="scientific">Paraburkholderia caledonica</name>
    <dbReference type="NCBI Taxonomy" id="134536"/>
    <lineage>
        <taxon>Bacteria</taxon>
        <taxon>Pseudomonadati</taxon>
        <taxon>Pseudomonadota</taxon>
        <taxon>Betaproteobacteria</taxon>
        <taxon>Burkholderiales</taxon>
        <taxon>Burkholderiaceae</taxon>
        <taxon>Paraburkholderia</taxon>
    </lineage>
</organism>
<dbReference type="EMBL" id="JAURTK010000005">
    <property type="protein sequence ID" value="MDP9649105.1"/>
    <property type="molecule type" value="Genomic_DNA"/>
</dbReference>
<evidence type="ECO:0000313" key="3">
    <source>
        <dbReference type="Proteomes" id="UP001185254"/>
    </source>
</evidence>
<dbReference type="Proteomes" id="UP001229486">
    <property type="component" value="Unassembled WGS sequence"/>
</dbReference>